<dbReference type="InterPro" id="IPR012340">
    <property type="entry name" value="NA-bd_OB-fold"/>
</dbReference>
<dbReference type="eggNOG" id="COG1381">
    <property type="taxonomic scope" value="Bacteria"/>
</dbReference>
<dbReference type="PATRIC" id="fig|178901.16.peg.3152"/>
<accession>A0A177G6B0</accession>
<dbReference type="EMBL" id="LVHD01000019">
    <property type="protein sequence ID" value="OAG75860.1"/>
    <property type="molecule type" value="Genomic_DNA"/>
</dbReference>
<sequence length="186" mass="19724">MMQQGGTSLDREAPALVLSAALLGENNARVHVLTEENGLVRGVVYGARSRAGSALWQPGNLVKTRFQARSAGGIVRLSGELLYGCGFRLLDAPLTLAMVQSVCVLADAALPESEPCPLLFAKTVKLLSFLGFDPAVSEREGPAGCGTLGVRLADGAWLRARSFRLCGHRGDNRACLCFPQNRQSGV</sequence>
<dbReference type="SUPFAM" id="SSF50249">
    <property type="entry name" value="Nucleic acid-binding proteins"/>
    <property type="match status" value="1"/>
</dbReference>
<name>A0A177G6B0_9PROT</name>
<dbReference type="Proteomes" id="UP000077349">
    <property type="component" value="Unassembled WGS sequence"/>
</dbReference>
<protein>
    <submittedName>
        <fullName evidence="2">DNA recombination and repair protein RecO</fullName>
    </submittedName>
</protein>
<dbReference type="STRING" id="178901.AmDm5_3015"/>
<dbReference type="Pfam" id="PF11967">
    <property type="entry name" value="RecO_N"/>
    <property type="match status" value="1"/>
</dbReference>
<gene>
    <name evidence="2" type="ORF">Amal_02963</name>
</gene>
<proteinExistence type="predicted"/>
<dbReference type="InterPro" id="IPR022572">
    <property type="entry name" value="DNA_rep/recomb_RecO_N"/>
</dbReference>
<dbReference type="AlphaFoldDB" id="A0A177G6B0"/>
<dbReference type="Gene3D" id="2.40.50.140">
    <property type="entry name" value="Nucleic acid-binding proteins"/>
    <property type="match status" value="1"/>
</dbReference>
<feature type="domain" description="DNA replication/recombination mediator RecO N-terminal" evidence="1">
    <location>
        <begin position="13"/>
        <end position="79"/>
    </location>
</feature>
<comment type="caution">
    <text evidence="2">The sequence shown here is derived from an EMBL/GenBank/DDBJ whole genome shotgun (WGS) entry which is preliminary data.</text>
</comment>
<evidence type="ECO:0000313" key="2">
    <source>
        <dbReference type="EMBL" id="OAG75860.1"/>
    </source>
</evidence>
<organism evidence="2 3">
    <name type="scientific">Acetobacter malorum</name>
    <dbReference type="NCBI Taxonomy" id="178901"/>
    <lineage>
        <taxon>Bacteria</taxon>
        <taxon>Pseudomonadati</taxon>
        <taxon>Pseudomonadota</taxon>
        <taxon>Alphaproteobacteria</taxon>
        <taxon>Acetobacterales</taxon>
        <taxon>Acetobacteraceae</taxon>
        <taxon>Acetobacter</taxon>
    </lineage>
</organism>
<evidence type="ECO:0000313" key="3">
    <source>
        <dbReference type="Proteomes" id="UP000077349"/>
    </source>
</evidence>
<evidence type="ECO:0000259" key="1">
    <source>
        <dbReference type="Pfam" id="PF11967"/>
    </source>
</evidence>
<reference evidence="2 3" key="1">
    <citation type="submission" date="2016-03" db="EMBL/GenBank/DDBJ databases">
        <title>Draft genome sequence of Acetobacter malorum CECT 7742, a strain isolated from strawberry vinegar.</title>
        <authorList>
            <person name="Sainz F."/>
            <person name="Mas A."/>
            <person name="Torija M.J."/>
        </authorList>
    </citation>
    <scope>NUCLEOTIDE SEQUENCE [LARGE SCALE GENOMIC DNA]</scope>
    <source>
        <strain evidence="2 3">CECT 7742</strain>
    </source>
</reference>